<dbReference type="Gene3D" id="1.10.150.130">
    <property type="match status" value="1"/>
</dbReference>
<dbReference type="InterPro" id="IPR004107">
    <property type="entry name" value="Integrase_SAM-like_N"/>
</dbReference>
<evidence type="ECO:0000313" key="4">
    <source>
        <dbReference type="EMBL" id="OES45655.1"/>
    </source>
</evidence>
<dbReference type="RefSeq" id="WP_069937652.1">
    <property type="nucleotide sequence ID" value="NZ_MAMP01000012.1"/>
</dbReference>
<dbReference type="InterPro" id="IPR010998">
    <property type="entry name" value="Integrase_recombinase_N"/>
</dbReference>
<reference evidence="4 5" key="1">
    <citation type="submission" date="2016-06" db="EMBL/GenBank/DDBJ databases">
        <title>Domibacillus iocasae genome sequencing.</title>
        <authorList>
            <person name="Verma A."/>
            <person name="Pal Y."/>
            <person name="Ojha A.K."/>
            <person name="Krishnamurthi S."/>
        </authorList>
    </citation>
    <scope>NUCLEOTIDE SEQUENCE [LARGE SCALE GENOMIC DNA]</scope>
    <source>
        <strain evidence="4 5">DSM 29979</strain>
    </source>
</reference>
<dbReference type="PROSITE" id="PS51900">
    <property type="entry name" value="CB"/>
    <property type="match status" value="1"/>
</dbReference>
<evidence type="ECO:0000256" key="2">
    <source>
        <dbReference type="PROSITE-ProRule" id="PRU01248"/>
    </source>
</evidence>
<feature type="domain" description="Core-binding (CB)" evidence="3">
    <location>
        <begin position="1"/>
        <end position="89"/>
    </location>
</feature>
<dbReference type="GO" id="GO:0015074">
    <property type="term" value="P:DNA integration"/>
    <property type="evidence" value="ECO:0007669"/>
    <property type="project" value="InterPro"/>
</dbReference>
<sequence>MNFHHAIDEFLLYLQVEKNYAANTLTGYAYDLKSLEQFLLAHNRPLDVSQLQTSTIRRFIQDQVLQHKISPKTVHRRISCLHSFSNFCLHEKLIETVYIHPSTLIINAFII</sequence>
<proteinExistence type="predicted"/>
<name>A0A1E7DRN0_9BACI</name>
<dbReference type="GO" id="GO:0003677">
    <property type="term" value="F:DNA binding"/>
    <property type="evidence" value="ECO:0007669"/>
    <property type="project" value="UniProtKB-UniRule"/>
</dbReference>
<keyword evidence="1 2" id="KW-0238">DNA-binding</keyword>
<evidence type="ECO:0000259" key="3">
    <source>
        <dbReference type="PROSITE" id="PS51900"/>
    </source>
</evidence>
<protein>
    <recommendedName>
        <fullName evidence="3">Core-binding (CB) domain-containing protein</fullName>
    </recommendedName>
</protein>
<evidence type="ECO:0000256" key="1">
    <source>
        <dbReference type="ARBA" id="ARBA00023125"/>
    </source>
</evidence>
<evidence type="ECO:0000313" key="5">
    <source>
        <dbReference type="Proteomes" id="UP000095658"/>
    </source>
</evidence>
<keyword evidence="5" id="KW-1185">Reference proteome</keyword>
<dbReference type="Proteomes" id="UP000095658">
    <property type="component" value="Unassembled WGS sequence"/>
</dbReference>
<dbReference type="SUPFAM" id="SSF47823">
    <property type="entry name" value="lambda integrase-like, N-terminal domain"/>
    <property type="match status" value="1"/>
</dbReference>
<gene>
    <name evidence="4" type="ORF">BA724_02255</name>
</gene>
<dbReference type="Pfam" id="PF02899">
    <property type="entry name" value="Phage_int_SAM_1"/>
    <property type="match status" value="1"/>
</dbReference>
<dbReference type="EMBL" id="MAMP01000012">
    <property type="protein sequence ID" value="OES45655.1"/>
    <property type="molecule type" value="Genomic_DNA"/>
</dbReference>
<dbReference type="InterPro" id="IPR044068">
    <property type="entry name" value="CB"/>
</dbReference>
<organism evidence="4 5">
    <name type="scientific">Domibacillus iocasae</name>
    <dbReference type="NCBI Taxonomy" id="1714016"/>
    <lineage>
        <taxon>Bacteria</taxon>
        <taxon>Bacillati</taxon>
        <taxon>Bacillota</taxon>
        <taxon>Bacilli</taxon>
        <taxon>Bacillales</taxon>
        <taxon>Bacillaceae</taxon>
        <taxon>Domibacillus</taxon>
    </lineage>
</organism>
<accession>A0A1E7DRN0</accession>
<comment type="caution">
    <text evidence="4">The sequence shown here is derived from an EMBL/GenBank/DDBJ whole genome shotgun (WGS) entry which is preliminary data.</text>
</comment>
<dbReference type="AlphaFoldDB" id="A0A1E7DRN0"/>